<dbReference type="EMBL" id="FNBU01000002">
    <property type="protein sequence ID" value="SDF08267.1"/>
    <property type="molecule type" value="Genomic_DNA"/>
</dbReference>
<evidence type="ECO:0000256" key="1">
    <source>
        <dbReference type="ARBA" id="ARBA00022596"/>
    </source>
</evidence>
<protein>
    <recommendedName>
        <fullName evidence="2">Pyridinium-3,5-bisthiocarboxylic acid mononucleotide nickel insertion protein</fullName>
        <shortName evidence="2">P2TMN nickel insertion protein</shortName>
        <ecNumber evidence="2">4.99.1.12</ecNumber>
    </recommendedName>
    <alternativeName>
        <fullName evidence="2">Nickel-pincer cofactor biosynthesis protein LarC</fullName>
    </alternativeName>
</protein>
<dbReference type="OrthoDB" id="9765625at2"/>
<dbReference type="HAMAP" id="MF_01074">
    <property type="entry name" value="LarC"/>
    <property type="match status" value="1"/>
</dbReference>
<evidence type="ECO:0000313" key="4">
    <source>
        <dbReference type="Proteomes" id="UP000243333"/>
    </source>
</evidence>
<keyword evidence="1 2" id="KW-0533">Nickel</keyword>
<gene>
    <name evidence="2" type="primary">larC</name>
    <name evidence="3" type="ORF">SAMN05660235_00368</name>
</gene>
<dbReference type="GO" id="GO:0016151">
    <property type="term" value="F:nickel cation binding"/>
    <property type="evidence" value="ECO:0007669"/>
    <property type="project" value="UniProtKB-UniRule"/>
</dbReference>
<evidence type="ECO:0000256" key="2">
    <source>
        <dbReference type="HAMAP-Rule" id="MF_01074"/>
    </source>
</evidence>
<dbReference type="STRING" id="1123285.SAMN05660235_00368"/>
<dbReference type="GO" id="GO:0051604">
    <property type="term" value="P:protein maturation"/>
    <property type="evidence" value="ECO:0007669"/>
    <property type="project" value="UniProtKB-UniRule"/>
</dbReference>
<reference evidence="4" key="1">
    <citation type="submission" date="2016-10" db="EMBL/GenBank/DDBJ databases">
        <authorList>
            <person name="Varghese N."/>
            <person name="Submissions S."/>
        </authorList>
    </citation>
    <scope>NUCLEOTIDE SEQUENCE [LARGE SCALE GENOMIC DNA]</scope>
    <source>
        <strain evidence="4">DSM 23256</strain>
    </source>
</reference>
<dbReference type="PANTHER" id="PTHR36566">
    <property type="entry name" value="NICKEL INSERTION PROTEIN-RELATED"/>
    <property type="match status" value="1"/>
</dbReference>
<dbReference type="RefSeq" id="WP_093687548.1">
    <property type="nucleotide sequence ID" value="NZ_FNBU01000002.1"/>
</dbReference>
<dbReference type="NCBIfam" id="TIGR00299">
    <property type="entry name" value="nickel pincer cofactor biosynthesis protein LarC"/>
    <property type="match status" value="1"/>
</dbReference>
<accession>A0A1G7I6B0</accession>
<dbReference type="Proteomes" id="UP000243333">
    <property type="component" value="Unassembled WGS sequence"/>
</dbReference>
<keyword evidence="4" id="KW-1185">Reference proteome</keyword>
<name>A0A1G7I6B0_9FIRM</name>
<evidence type="ECO:0000313" key="3">
    <source>
        <dbReference type="EMBL" id="SDF08267.1"/>
    </source>
</evidence>
<proteinExistence type="inferred from homology"/>
<comment type="catalytic activity">
    <reaction evidence="2">
        <text>Ni(II)-pyridinium-3,5-bisthiocarboxylate mononucleotide = pyridinium-3,5-bisthiocarboxylate mononucleotide + Ni(2+)</text>
        <dbReference type="Rhea" id="RHEA:54784"/>
        <dbReference type="ChEBI" id="CHEBI:49786"/>
        <dbReference type="ChEBI" id="CHEBI:137372"/>
        <dbReference type="ChEBI" id="CHEBI:137373"/>
        <dbReference type="EC" id="4.99.1.12"/>
    </reaction>
</comment>
<keyword evidence="2" id="KW-0456">Lyase</keyword>
<dbReference type="EC" id="4.99.1.12" evidence="2"/>
<dbReference type="Pfam" id="PF01969">
    <property type="entry name" value="Ni_insertion"/>
    <property type="match status" value="1"/>
</dbReference>
<organism evidence="3 4">
    <name type="scientific">Sporolituus thermophilus DSM 23256</name>
    <dbReference type="NCBI Taxonomy" id="1123285"/>
    <lineage>
        <taxon>Bacteria</taxon>
        <taxon>Bacillati</taxon>
        <taxon>Bacillota</taxon>
        <taxon>Negativicutes</taxon>
        <taxon>Selenomonadales</taxon>
        <taxon>Sporomusaceae</taxon>
        <taxon>Sporolituus</taxon>
    </lineage>
</organism>
<sequence length="396" mass="43591">MTVIYLDCFAGVSGNMLLGALLDAGLPEERLRSELAKLPIAGYELRVKRVVKCGISAVYVDVQTEHHHHHHRHLLDILTIIDNSTLDQKVKEDSKRVFWRLAEAEAKVHGTAVDAIHFHEVGAVDAIVDIVGVVFGLHYLGVDKIYTSKIHVGNGFIQCSHGRMPVPAPATAELLRDIPFYSGDVAKELTTPTGAALIATLGAGYGGMPQGFVSEKIAYGAGTWELDIPNVVRMFLGKIKPETEPASLIIMEANIDDLNPQIYHHVMNELLAKGALDVWLTPIIMKKGRPATKLSLLVDRKQQDAVLEVLFTETSTLGVRYYPVERETAERCFATVELPWGQVAVKIGSYRGQVCNIAPEYEDCLRLARQQHIPLKDIQQAAIAKASEKIAKKGEP</sequence>
<comment type="similarity">
    <text evidence="2">Belongs to the LarC family.</text>
</comment>
<dbReference type="GO" id="GO:0016829">
    <property type="term" value="F:lyase activity"/>
    <property type="evidence" value="ECO:0007669"/>
    <property type="project" value="UniProtKB-UniRule"/>
</dbReference>
<dbReference type="InterPro" id="IPR002822">
    <property type="entry name" value="Ni_insertion"/>
</dbReference>
<comment type="function">
    <text evidence="2">Involved in the biosynthesis of a nickel-pincer cofactor ((SCS)Ni(II) pincer complex). Binds Ni(2+), and functions in nickel delivery to pyridinium-3,5-bisthiocarboxylic acid mononucleotide (P2TMN), to form the mature cofactor. Is thus probably required for the activation of nickel-pincer cofactor-dependent enzymes.</text>
</comment>
<dbReference type="Gene3D" id="3.30.70.1380">
    <property type="entry name" value="Transcriptional regulatory protein pf0864 domain like"/>
    <property type="match status" value="1"/>
</dbReference>
<dbReference type="AlphaFoldDB" id="A0A1G7I6B0"/>
<dbReference type="Gene3D" id="3.10.20.300">
    <property type="entry name" value="mk0293 like domain"/>
    <property type="match status" value="1"/>
</dbReference>
<dbReference type="PANTHER" id="PTHR36566:SF1">
    <property type="entry name" value="PYRIDINIUM-3,5-BISTHIOCARBOXYLIC ACID MONONUCLEOTIDE NICKEL INSERTION PROTEIN"/>
    <property type="match status" value="1"/>
</dbReference>